<feature type="compositionally biased region" description="Basic and acidic residues" evidence="5">
    <location>
        <begin position="59"/>
        <end position="70"/>
    </location>
</feature>
<protein>
    <submittedName>
        <fullName evidence="7">Uncharacterized protein</fullName>
    </submittedName>
</protein>
<name>A0AAV2T596_CALDB</name>
<feature type="region of interest" description="Disordered" evidence="5">
    <location>
        <begin position="1"/>
        <end position="164"/>
    </location>
</feature>
<keyword evidence="3 6" id="KW-1133">Transmembrane helix</keyword>
<feature type="region of interest" description="Disordered" evidence="5">
    <location>
        <begin position="627"/>
        <end position="692"/>
    </location>
</feature>
<keyword evidence="2 6" id="KW-0812">Transmembrane</keyword>
<dbReference type="EMBL" id="CAXLJL010000123">
    <property type="protein sequence ID" value="CAL5132365.1"/>
    <property type="molecule type" value="Genomic_DNA"/>
</dbReference>
<comment type="subcellular location">
    <subcellularLocation>
        <location evidence="1">Membrane</location>
        <topology evidence="1">Multi-pass membrane protein</topology>
    </subcellularLocation>
</comment>
<evidence type="ECO:0000313" key="7">
    <source>
        <dbReference type="EMBL" id="CAL5132365.1"/>
    </source>
</evidence>
<evidence type="ECO:0000256" key="6">
    <source>
        <dbReference type="SAM" id="Phobius"/>
    </source>
</evidence>
<sequence>MHRSRIHESRRIVDTSDEDLNGAEYTPMTLGDGINIPCPLTQSRLEQASGSSRNNTPAVKHEAEFREKHYGRVLSPSPLPINSGKVPDEPHFTEEVNAFNSNEVPSGLQFKSKIAPATRKSKKGGGANGSKQRGGRRKSQTGKNKLRKSRRKSLQRPRAVSTGDSKFKMAAEIPDYPGDGEKHFDFPRKLKRPVRTSIVLIPTRRLINIPLRVIAIMLDIYPLWWCLQLLMVVVISTRMDWEMRARAPIESAPGYVATWMPWLPGQLEMRGRLWAAWITLSTLYLPAVLLHIHCFLEYIPETKKEADEVVKQMPLKPRWPRQKRYAQFLYVKGRQVIHALMLLLTLILWLYYVVVFFSDAFFPAWKTYWKLQISKWLYRLHQHYFLEFRGLERYIPKKYRMQTTISPPEEKVSFLIVDIIQIMFRCCGSDTGYEDWSSKHIYRPKNHTFRRAMGIRSTFERAFYLLPTLTRTSVPFSCCRHNFDEEGFDERDCQHLTADEPDMLYIRGCTEPLQHFICNEWMGMHSIPLLVVILTMIPQIILLLGTVQPVELKKQAIILCKKTKQFWVQKKSFAKSAGKSLLHRLTSKISTQEKEYGDLHMFGGDEKKEAFEDEDPFPPTRQEVAVAEEAIYKRPPSAPKKPGKRRPKRRAKSLSPSSNHNWRSANRLRRQSDTRRRHKYRISYSLERVTDA</sequence>
<proteinExistence type="predicted"/>
<feature type="compositionally biased region" description="Polar residues" evidence="5">
    <location>
        <begin position="654"/>
        <end position="664"/>
    </location>
</feature>
<feature type="transmembrane region" description="Helical" evidence="6">
    <location>
        <begin position="213"/>
        <end position="235"/>
    </location>
</feature>
<evidence type="ECO:0000256" key="2">
    <source>
        <dbReference type="ARBA" id="ARBA00022692"/>
    </source>
</evidence>
<evidence type="ECO:0000256" key="4">
    <source>
        <dbReference type="ARBA" id="ARBA00023136"/>
    </source>
</evidence>
<accession>A0AAV2T596</accession>
<dbReference type="Proteomes" id="UP001497525">
    <property type="component" value="Unassembled WGS sequence"/>
</dbReference>
<dbReference type="Pfam" id="PF00335">
    <property type="entry name" value="Tetraspanin"/>
    <property type="match status" value="1"/>
</dbReference>
<feature type="compositionally biased region" description="Polar residues" evidence="5">
    <location>
        <begin position="40"/>
        <end position="57"/>
    </location>
</feature>
<keyword evidence="4 6" id="KW-0472">Membrane</keyword>
<reference evidence="7" key="1">
    <citation type="submission" date="2024-06" db="EMBL/GenBank/DDBJ databases">
        <authorList>
            <person name="Liu X."/>
            <person name="Lenzi L."/>
            <person name="Haldenby T S."/>
            <person name="Uol C."/>
        </authorList>
    </citation>
    <scope>NUCLEOTIDE SEQUENCE</scope>
</reference>
<evidence type="ECO:0000313" key="8">
    <source>
        <dbReference type="Proteomes" id="UP001497525"/>
    </source>
</evidence>
<gene>
    <name evidence="7" type="ORF">CDAUBV1_LOCUS5198</name>
</gene>
<feature type="transmembrane region" description="Helical" evidence="6">
    <location>
        <begin position="336"/>
        <end position="357"/>
    </location>
</feature>
<feature type="compositionally biased region" description="Basic residues" evidence="5">
    <location>
        <begin position="133"/>
        <end position="155"/>
    </location>
</feature>
<feature type="compositionally biased region" description="Basic and acidic residues" evidence="5">
    <location>
        <begin position="1"/>
        <end position="14"/>
    </location>
</feature>
<organism evidence="7 8">
    <name type="scientific">Calicophoron daubneyi</name>
    <name type="common">Rumen fluke</name>
    <name type="synonym">Paramphistomum daubneyi</name>
    <dbReference type="NCBI Taxonomy" id="300641"/>
    <lineage>
        <taxon>Eukaryota</taxon>
        <taxon>Metazoa</taxon>
        <taxon>Spiralia</taxon>
        <taxon>Lophotrochozoa</taxon>
        <taxon>Platyhelminthes</taxon>
        <taxon>Trematoda</taxon>
        <taxon>Digenea</taxon>
        <taxon>Plagiorchiida</taxon>
        <taxon>Pronocephalata</taxon>
        <taxon>Paramphistomoidea</taxon>
        <taxon>Paramphistomidae</taxon>
        <taxon>Calicophoron</taxon>
    </lineage>
</organism>
<dbReference type="InterPro" id="IPR018499">
    <property type="entry name" value="Tetraspanin/Peripherin"/>
</dbReference>
<dbReference type="Gene3D" id="1.10.1450.10">
    <property type="entry name" value="Tetraspanin"/>
    <property type="match status" value="1"/>
</dbReference>
<feature type="compositionally biased region" description="Basic residues" evidence="5">
    <location>
        <begin position="641"/>
        <end position="652"/>
    </location>
</feature>
<evidence type="ECO:0000256" key="5">
    <source>
        <dbReference type="SAM" id="MobiDB-lite"/>
    </source>
</evidence>
<dbReference type="GO" id="GO:0016020">
    <property type="term" value="C:membrane"/>
    <property type="evidence" value="ECO:0007669"/>
    <property type="project" value="UniProtKB-SubCell"/>
</dbReference>
<dbReference type="AlphaFoldDB" id="A0AAV2T596"/>
<feature type="transmembrane region" description="Helical" evidence="6">
    <location>
        <begin position="274"/>
        <end position="296"/>
    </location>
</feature>
<evidence type="ECO:0000256" key="1">
    <source>
        <dbReference type="ARBA" id="ARBA00004141"/>
    </source>
</evidence>
<dbReference type="InterPro" id="IPR008952">
    <property type="entry name" value="Tetraspanin_EC2_sf"/>
</dbReference>
<comment type="caution">
    <text evidence="7">The sequence shown here is derived from an EMBL/GenBank/DDBJ whole genome shotgun (WGS) entry which is preliminary data.</text>
</comment>
<evidence type="ECO:0000256" key="3">
    <source>
        <dbReference type="ARBA" id="ARBA00022989"/>
    </source>
</evidence>